<protein>
    <submittedName>
        <fullName evidence="1">Uncharacterized protein</fullName>
    </submittedName>
</protein>
<organism evidence="1 2">
    <name type="scientific">Penicillium antarcticum</name>
    <dbReference type="NCBI Taxonomy" id="416450"/>
    <lineage>
        <taxon>Eukaryota</taxon>
        <taxon>Fungi</taxon>
        <taxon>Dikarya</taxon>
        <taxon>Ascomycota</taxon>
        <taxon>Pezizomycotina</taxon>
        <taxon>Eurotiomycetes</taxon>
        <taxon>Eurotiomycetidae</taxon>
        <taxon>Eurotiales</taxon>
        <taxon>Aspergillaceae</taxon>
        <taxon>Penicillium</taxon>
    </lineage>
</organism>
<keyword evidence="2" id="KW-1185">Reference proteome</keyword>
<sequence>MVTPLRDIPYSVALEERVSSPQAEELQNQPSKDVPAAVANLPLILIVLSPIYSET</sequence>
<dbReference type="AlphaFoldDB" id="A0A1V6QC14"/>
<reference evidence="2" key="1">
    <citation type="journal article" date="2017" name="Nat. Microbiol.">
        <title>Global analysis of biosynthetic gene clusters reveals vast potential of secondary metabolite production in Penicillium species.</title>
        <authorList>
            <person name="Nielsen J.C."/>
            <person name="Grijseels S."/>
            <person name="Prigent S."/>
            <person name="Ji B."/>
            <person name="Dainat J."/>
            <person name="Nielsen K.F."/>
            <person name="Frisvad J.C."/>
            <person name="Workman M."/>
            <person name="Nielsen J."/>
        </authorList>
    </citation>
    <scope>NUCLEOTIDE SEQUENCE [LARGE SCALE GENOMIC DNA]</scope>
    <source>
        <strain evidence="2">IBT 31811</strain>
    </source>
</reference>
<proteinExistence type="predicted"/>
<comment type="caution">
    <text evidence="1">The sequence shown here is derived from an EMBL/GenBank/DDBJ whole genome shotgun (WGS) entry which is preliminary data.</text>
</comment>
<dbReference type="EMBL" id="MDYN01000007">
    <property type="protein sequence ID" value="OQD86527.1"/>
    <property type="molecule type" value="Genomic_DNA"/>
</dbReference>
<evidence type="ECO:0000313" key="2">
    <source>
        <dbReference type="Proteomes" id="UP000191672"/>
    </source>
</evidence>
<name>A0A1V6QC14_9EURO</name>
<gene>
    <name evidence="1" type="ORF">PENANT_c007G11076</name>
</gene>
<dbReference type="Proteomes" id="UP000191672">
    <property type="component" value="Unassembled WGS sequence"/>
</dbReference>
<accession>A0A1V6QC14</accession>
<evidence type="ECO:0000313" key="1">
    <source>
        <dbReference type="EMBL" id="OQD86527.1"/>
    </source>
</evidence>